<dbReference type="InterPro" id="IPR003476">
    <property type="entry name" value="Glyco_hydro_42"/>
</dbReference>
<dbReference type="Gene3D" id="3.40.50.880">
    <property type="match status" value="1"/>
</dbReference>
<evidence type="ECO:0000256" key="5">
    <source>
        <dbReference type="ARBA" id="ARBA00023295"/>
    </source>
</evidence>
<dbReference type="EMBL" id="JBHUCP010000008">
    <property type="protein sequence ID" value="MFD1530651.1"/>
    <property type="molecule type" value="Genomic_DNA"/>
</dbReference>
<evidence type="ECO:0000313" key="9">
    <source>
        <dbReference type="EMBL" id="MFD1530651.1"/>
    </source>
</evidence>
<protein>
    <recommendedName>
        <fullName evidence="3 6">Beta-galactosidase</fullName>
        <shortName evidence="6">Beta-gal</shortName>
        <ecNumber evidence="3 6">3.2.1.23</ecNumber>
    </recommendedName>
</protein>
<dbReference type="Gene3D" id="2.60.40.1180">
    <property type="entry name" value="Golgi alpha-mannosidase II"/>
    <property type="match status" value="1"/>
</dbReference>
<dbReference type="EC" id="3.2.1.23" evidence="3 6"/>
<evidence type="ECO:0000313" key="10">
    <source>
        <dbReference type="Proteomes" id="UP001597145"/>
    </source>
</evidence>
<dbReference type="SUPFAM" id="SSF51445">
    <property type="entry name" value="(Trans)glycosidases"/>
    <property type="match status" value="1"/>
</dbReference>
<keyword evidence="4 6" id="KW-0378">Hydrolase</keyword>
<evidence type="ECO:0000256" key="1">
    <source>
        <dbReference type="ARBA" id="ARBA00001412"/>
    </source>
</evidence>
<dbReference type="InterPro" id="IPR013529">
    <property type="entry name" value="Glyco_hydro_42_N"/>
</dbReference>
<dbReference type="PANTHER" id="PTHR36447">
    <property type="entry name" value="BETA-GALACTOSIDASE GANA"/>
    <property type="match status" value="1"/>
</dbReference>
<dbReference type="Proteomes" id="UP001597145">
    <property type="component" value="Unassembled WGS sequence"/>
</dbReference>
<feature type="domain" description="Beta-galactosidase trimerisation" evidence="8">
    <location>
        <begin position="396"/>
        <end position="597"/>
    </location>
</feature>
<dbReference type="InterPro" id="IPR013738">
    <property type="entry name" value="Beta_galactosidase_Trimer"/>
</dbReference>
<dbReference type="RefSeq" id="WP_343988213.1">
    <property type="nucleotide sequence ID" value="NZ_BAAAJG010000029.1"/>
</dbReference>
<evidence type="ECO:0000256" key="3">
    <source>
        <dbReference type="ARBA" id="ARBA00012756"/>
    </source>
</evidence>
<dbReference type="Pfam" id="PF08532">
    <property type="entry name" value="Glyco_hydro_42M"/>
    <property type="match status" value="1"/>
</dbReference>
<evidence type="ECO:0000259" key="7">
    <source>
        <dbReference type="Pfam" id="PF02449"/>
    </source>
</evidence>
<reference evidence="10" key="1">
    <citation type="journal article" date="2019" name="Int. J. Syst. Evol. Microbiol.">
        <title>The Global Catalogue of Microorganisms (GCM) 10K type strain sequencing project: providing services to taxonomists for standard genome sequencing and annotation.</title>
        <authorList>
            <consortium name="The Broad Institute Genomics Platform"/>
            <consortium name="The Broad Institute Genome Sequencing Center for Infectious Disease"/>
            <person name="Wu L."/>
            <person name="Ma J."/>
        </authorList>
    </citation>
    <scope>NUCLEOTIDE SEQUENCE [LARGE SCALE GENOMIC DNA]</scope>
    <source>
        <strain evidence="10">JCM 12165</strain>
    </source>
</reference>
<evidence type="ECO:0000256" key="4">
    <source>
        <dbReference type="ARBA" id="ARBA00022801"/>
    </source>
</evidence>
<dbReference type="PANTHER" id="PTHR36447:SF1">
    <property type="entry name" value="BETA-GALACTOSIDASE GANA"/>
    <property type="match status" value="1"/>
</dbReference>
<keyword evidence="5 6" id="KW-0326">Glycosidase</keyword>
<dbReference type="PIRSF" id="PIRSF001084">
    <property type="entry name" value="B-galactosidase"/>
    <property type="match status" value="1"/>
</dbReference>
<dbReference type="Pfam" id="PF02449">
    <property type="entry name" value="Glyco_hydro_42"/>
    <property type="match status" value="1"/>
</dbReference>
<dbReference type="InterPro" id="IPR029062">
    <property type="entry name" value="Class_I_gatase-like"/>
</dbReference>
<comment type="similarity">
    <text evidence="2 6">Belongs to the glycosyl hydrolase 42 family.</text>
</comment>
<proteinExistence type="inferred from homology"/>
<dbReference type="InterPro" id="IPR013780">
    <property type="entry name" value="Glyco_hydro_b"/>
</dbReference>
<dbReference type="SUPFAM" id="SSF52317">
    <property type="entry name" value="Class I glutamine amidotransferase-like"/>
    <property type="match status" value="1"/>
</dbReference>
<dbReference type="InterPro" id="IPR017853">
    <property type="entry name" value="GH"/>
</dbReference>
<evidence type="ECO:0000256" key="6">
    <source>
        <dbReference type="PIRNR" id="PIRNR001084"/>
    </source>
</evidence>
<comment type="caution">
    <text evidence="9">The sequence shown here is derived from an EMBL/GenBank/DDBJ whole genome shotgun (WGS) entry which is preliminary data.</text>
</comment>
<sequence length="659" mass="71985">MRPIPFDGIAMGCDYNPEQWPPPVWREDVALMREAGVGFVTLGVFSWALLEPEPGRYDFDWLDEVLGLLHEGGIAVDMATATASPPPWLTTAHPEVLPVDAAGRTLWPGSRQSWCPSSPLFRKHALRLVEQLARRYGSHPAVRLWHVSNELGCHVGKCWCDVSAAAFRRWLATRYGTVEALNEAWGTSFWSQRYGSFDEVLPPRLTPAIPNPTHELDFARFSSDELLGYYRAERDLLRELSPDVPVTTNLMVTSHQSEQDYFSWAADLDLVAQDHYLDARLPHPYAEQAFCADLTRGVAGGAPWLLMESAPSAVNWQPVNRAKRPGELLLDSLRHVARGADAVGFFQWRASLAGAEKFHSALVPHAGPDSARFREVSALGDALRRLGEVAGSRVRADVALLHDWEAEWACDLGSHPSSQVRYLDAGLRWHRAVTELGATADVVHPSADLSAYRLVIVPTLYLCSDATAAALEAYVRGGGHVLVTYFSGIVDENDHIRPGGYPGAFRELLGVRTEEFAPLLPGEFVSLDDGSTADTWTELLTVTDAEVVARYADGPLPGTPALTRRAVGAGTAWYLATWLDETATAELADRLTREAGVVRLGPGGGVEVVRRGRYLFVLNRGPVAAVVRAHGVDLLSGRDVAESVIVSGGCAAVVRQDEA</sequence>
<keyword evidence="10" id="KW-1185">Reference proteome</keyword>
<organism evidence="9 10">
    <name type="scientific">Pseudonocardia aurantiaca</name>
    <dbReference type="NCBI Taxonomy" id="75290"/>
    <lineage>
        <taxon>Bacteria</taxon>
        <taxon>Bacillati</taxon>
        <taxon>Actinomycetota</taxon>
        <taxon>Actinomycetes</taxon>
        <taxon>Pseudonocardiales</taxon>
        <taxon>Pseudonocardiaceae</taxon>
        <taxon>Pseudonocardia</taxon>
    </lineage>
</organism>
<dbReference type="Gene3D" id="3.20.20.80">
    <property type="entry name" value="Glycosidases"/>
    <property type="match status" value="1"/>
</dbReference>
<gene>
    <name evidence="9" type="ORF">ACFSCY_14470</name>
</gene>
<accession>A0ABW4FM00</accession>
<feature type="domain" description="Glycoside hydrolase family 42 N-terminal" evidence="7">
    <location>
        <begin position="14"/>
        <end position="385"/>
    </location>
</feature>
<dbReference type="CDD" id="cd03143">
    <property type="entry name" value="A4_beta-galactosidase_middle_domain"/>
    <property type="match status" value="1"/>
</dbReference>
<evidence type="ECO:0000256" key="2">
    <source>
        <dbReference type="ARBA" id="ARBA00005940"/>
    </source>
</evidence>
<comment type="catalytic activity">
    <reaction evidence="1 6">
        <text>Hydrolysis of terminal non-reducing beta-D-galactose residues in beta-D-galactosides.</text>
        <dbReference type="EC" id="3.2.1.23"/>
    </reaction>
</comment>
<dbReference type="GO" id="GO:0004565">
    <property type="term" value="F:beta-galactosidase activity"/>
    <property type="evidence" value="ECO:0007669"/>
    <property type="project" value="UniProtKB-EC"/>
</dbReference>
<evidence type="ECO:0000259" key="8">
    <source>
        <dbReference type="Pfam" id="PF08532"/>
    </source>
</evidence>
<name>A0ABW4FM00_9PSEU</name>